<evidence type="ECO:0000313" key="2">
    <source>
        <dbReference type="Proteomes" id="UP001501442"/>
    </source>
</evidence>
<sequence>MTTTAAVRLPLTELGGMPLIDDGFVPGRLLAALAAARSVRARRLALVTGADPDPLRWVRPQEAIRLRDDPPLIPSLPLTPSEERKVAAVLDEAADLVPVWRPLLALPIQYLLYHPDGGAASASAVMWPQHILLAKVAFTTPATLREQVIHELCHQWLYAIQELWPLEATDPPPRVALPSGTPNRSPGEVIGAAHVMAALLRLHRADPARPSVFDAPHERHIAGLAAYARGCFQTLDSLQEHLTPAGLQITRRLKEAI</sequence>
<evidence type="ECO:0000313" key="1">
    <source>
        <dbReference type="EMBL" id="GAA4626826.1"/>
    </source>
</evidence>
<reference evidence="2" key="1">
    <citation type="journal article" date="2019" name="Int. J. Syst. Evol. Microbiol.">
        <title>The Global Catalogue of Microorganisms (GCM) 10K type strain sequencing project: providing services to taxonomists for standard genome sequencing and annotation.</title>
        <authorList>
            <consortium name="The Broad Institute Genomics Platform"/>
            <consortium name="The Broad Institute Genome Sequencing Center for Infectious Disease"/>
            <person name="Wu L."/>
            <person name="Ma J."/>
        </authorList>
    </citation>
    <scope>NUCLEOTIDE SEQUENCE [LARGE SCALE GENOMIC DNA]</scope>
    <source>
        <strain evidence="2">JCM 17939</strain>
    </source>
</reference>
<dbReference type="EMBL" id="BAABHK010000004">
    <property type="protein sequence ID" value="GAA4626826.1"/>
    <property type="molecule type" value="Genomic_DNA"/>
</dbReference>
<evidence type="ECO:0008006" key="3">
    <source>
        <dbReference type="Google" id="ProtNLM"/>
    </source>
</evidence>
<gene>
    <name evidence="1" type="ORF">GCM10023196_036660</name>
</gene>
<protein>
    <recommendedName>
        <fullName evidence="3">HEXXH motif domain-containing protein</fullName>
    </recommendedName>
</protein>
<proteinExistence type="predicted"/>
<dbReference type="Proteomes" id="UP001501442">
    <property type="component" value="Unassembled WGS sequence"/>
</dbReference>
<comment type="caution">
    <text evidence="1">The sequence shown here is derived from an EMBL/GenBank/DDBJ whole genome shotgun (WGS) entry which is preliminary data.</text>
</comment>
<name>A0ABP8U957_9ACTN</name>
<accession>A0ABP8U957</accession>
<organism evidence="1 2">
    <name type="scientific">Actinoallomurus vinaceus</name>
    <dbReference type="NCBI Taxonomy" id="1080074"/>
    <lineage>
        <taxon>Bacteria</taxon>
        <taxon>Bacillati</taxon>
        <taxon>Actinomycetota</taxon>
        <taxon>Actinomycetes</taxon>
        <taxon>Streptosporangiales</taxon>
        <taxon>Thermomonosporaceae</taxon>
        <taxon>Actinoallomurus</taxon>
    </lineage>
</organism>
<keyword evidence="2" id="KW-1185">Reference proteome</keyword>
<dbReference type="RefSeq" id="WP_345432053.1">
    <property type="nucleotide sequence ID" value="NZ_BAABHK010000004.1"/>
</dbReference>
<dbReference type="InterPro" id="IPR026337">
    <property type="entry name" value="AKG_HExxH"/>
</dbReference>
<dbReference type="NCBIfam" id="TIGR04267">
    <property type="entry name" value="mod_HExxH"/>
    <property type="match status" value="1"/>
</dbReference>